<evidence type="ECO:0000313" key="3">
    <source>
        <dbReference type="Proteomes" id="UP000240883"/>
    </source>
</evidence>
<evidence type="ECO:0000256" key="1">
    <source>
        <dbReference type="SAM" id="MobiDB-lite"/>
    </source>
</evidence>
<dbReference type="AlphaFoldDB" id="A0A2T2NL38"/>
<reference evidence="2 3" key="1">
    <citation type="journal article" date="2018" name="Front. Microbiol.">
        <title>Genome-Wide Analysis of Corynespora cassiicola Leaf Fall Disease Putative Effectors.</title>
        <authorList>
            <person name="Lopez D."/>
            <person name="Ribeiro S."/>
            <person name="Label P."/>
            <person name="Fumanal B."/>
            <person name="Venisse J.S."/>
            <person name="Kohler A."/>
            <person name="de Oliveira R.R."/>
            <person name="Labutti K."/>
            <person name="Lipzen A."/>
            <person name="Lail K."/>
            <person name="Bauer D."/>
            <person name="Ohm R.A."/>
            <person name="Barry K.W."/>
            <person name="Spatafora J."/>
            <person name="Grigoriev I.V."/>
            <person name="Martin F.M."/>
            <person name="Pujade-Renaud V."/>
        </authorList>
    </citation>
    <scope>NUCLEOTIDE SEQUENCE [LARGE SCALE GENOMIC DNA]</scope>
    <source>
        <strain evidence="2 3">Philippines</strain>
    </source>
</reference>
<dbReference type="EMBL" id="KZ678136">
    <property type="protein sequence ID" value="PSN66142.1"/>
    <property type="molecule type" value="Genomic_DNA"/>
</dbReference>
<name>A0A2T2NL38_CORCC</name>
<keyword evidence="3" id="KW-1185">Reference proteome</keyword>
<protein>
    <submittedName>
        <fullName evidence="2">Uncharacterized protein</fullName>
    </submittedName>
</protein>
<proteinExistence type="predicted"/>
<accession>A0A2T2NL38</accession>
<sequence>MPCAALLATHLPFLPFPPLPFLAATRADACLLACPWSRPLPVLYCTVLSVWAFRIQRVRYRDQRCCGRGPSCAIPRLRCHFARGAGAGRAMQTRSLMRCRQAGRLRRSGTVRYDGKVVRYVRNNEGADCLLRRRRRGREKKECVRTCVRSQGKGDRRAGTMGEAAPASTPNASAN</sequence>
<dbReference type="Proteomes" id="UP000240883">
    <property type="component" value="Unassembled WGS sequence"/>
</dbReference>
<evidence type="ECO:0000313" key="2">
    <source>
        <dbReference type="EMBL" id="PSN66142.1"/>
    </source>
</evidence>
<gene>
    <name evidence="2" type="ORF">BS50DRAFT_407849</name>
</gene>
<feature type="region of interest" description="Disordered" evidence="1">
    <location>
        <begin position="150"/>
        <end position="175"/>
    </location>
</feature>
<feature type="compositionally biased region" description="Low complexity" evidence="1">
    <location>
        <begin position="164"/>
        <end position="175"/>
    </location>
</feature>
<organism evidence="2 3">
    <name type="scientific">Corynespora cassiicola Philippines</name>
    <dbReference type="NCBI Taxonomy" id="1448308"/>
    <lineage>
        <taxon>Eukaryota</taxon>
        <taxon>Fungi</taxon>
        <taxon>Dikarya</taxon>
        <taxon>Ascomycota</taxon>
        <taxon>Pezizomycotina</taxon>
        <taxon>Dothideomycetes</taxon>
        <taxon>Pleosporomycetidae</taxon>
        <taxon>Pleosporales</taxon>
        <taxon>Corynesporascaceae</taxon>
        <taxon>Corynespora</taxon>
    </lineage>
</organism>